<comment type="caution">
    <text evidence="2">The sequence shown here is derived from an EMBL/GenBank/DDBJ whole genome shotgun (WGS) entry which is preliminary data.</text>
</comment>
<sequence length="100" mass="11048">MILREAKSPTVTTQVQHQTQNTNTTIVNNLHTSPSVVSLRPQGRPPGTKNKPKVSVMVPHDDPNVLRYEMLKVAHGVTFVAKGGPYTSSVQMDGWNKSHF</sequence>
<dbReference type="GO" id="GO:0003677">
    <property type="term" value="F:DNA binding"/>
    <property type="evidence" value="ECO:0007669"/>
    <property type="project" value="UniProtKB-KW"/>
</dbReference>
<keyword evidence="2" id="KW-0238">DNA-binding</keyword>
<feature type="region of interest" description="Disordered" evidence="1">
    <location>
        <begin position="35"/>
        <end position="57"/>
    </location>
</feature>
<evidence type="ECO:0000313" key="2">
    <source>
        <dbReference type="EMBL" id="MCI19282.1"/>
    </source>
</evidence>
<reference evidence="2 3" key="1">
    <citation type="journal article" date="2018" name="Front. Plant Sci.">
        <title>Red Clover (Trifolium pratense) and Zigzag Clover (T. medium) - A Picture of Genomic Similarities and Differences.</title>
        <authorList>
            <person name="Dluhosova J."/>
            <person name="Istvanek J."/>
            <person name="Nedelnik J."/>
            <person name="Repkova J."/>
        </authorList>
    </citation>
    <scope>NUCLEOTIDE SEQUENCE [LARGE SCALE GENOMIC DNA]</scope>
    <source>
        <strain evidence="3">cv. 10/8</strain>
        <tissue evidence="2">Leaf</tissue>
    </source>
</reference>
<dbReference type="EMBL" id="LXQA010114081">
    <property type="protein sequence ID" value="MCI19282.1"/>
    <property type="molecule type" value="Genomic_DNA"/>
</dbReference>
<evidence type="ECO:0000313" key="3">
    <source>
        <dbReference type="Proteomes" id="UP000265520"/>
    </source>
</evidence>
<evidence type="ECO:0000256" key="1">
    <source>
        <dbReference type="SAM" id="MobiDB-lite"/>
    </source>
</evidence>
<keyword evidence="3" id="KW-1185">Reference proteome</keyword>
<dbReference type="Proteomes" id="UP000265520">
    <property type="component" value="Unassembled WGS sequence"/>
</dbReference>
<organism evidence="2 3">
    <name type="scientific">Trifolium medium</name>
    <dbReference type="NCBI Taxonomy" id="97028"/>
    <lineage>
        <taxon>Eukaryota</taxon>
        <taxon>Viridiplantae</taxon>
        <taxon>Streptophyta</taxon>
        <taxon>Embryophyta</taxon>
        <taxon>Tracheophyta</taxon>
        <taxon>Spermatophyta</taxon>
        <taxon>Magnoliopsida</taxon>
        <taxon>eudicotyledons</taxon>
        <taxon>Gunneridae</taxon>
        <taxon>Pentapetalae</taxon>
        <taxon>rosids</taxon>
        <taxon>fabids</taxon>
        <taxon>Fabales</taxon>
        <taxon>Fabaceae</taxon>
        <taxon>Papilionoideae</taxon>
        <taxon>50 kb inversion clade</taxon>
        <taxon>NPAAA clade</taxon>
        <taxon>Hologalegina</taxon>
        <taxon>IRL clade</taxon>
        <taxon>Trifolieae</taxon>
        <taxon>Trifolium</taxon>
    </lineage>
</organism>
<feature type="non-terminal residue" evidence="2">
    <location>
        <position position="100"/>
    </location>
</feature>
<name>A0A392Q5U2_9FABA</name>
<accession>A0A392Q5U2</accession>
<proteinExistence type="predicted"/>
<protein>
    <submittedName>
        <fullName evidence="2">Putative DNA-binding protein ESCAROLA</fullName>
    </submittedName>
</protein>
<dbReference type="AlphaFoldDB" id="A0A392Q5U2"/>